<name>A0AA36HPT8_9DINO</name>
<keyword evidence="2" id="KW-1185">Reference proteome</keyword>
<reference evidence="1" key="1">
    <citation type="submission" date="2023-08" db="EMBL/GenBank/DDBJ databases">
        <authorList>
            <person name="Chen Y."/>
            <person name="Shah S."/>
            <person name="Dougan E. K."/>
            <person name="Thang M."/>
            <person name="Chan C."/>
        </authorList>
    </citation>
    <scope>NUCLEOTIDE SEQUENCE</scope>
</reference>
<proteinExistence type="predicted"/>
<dbReference type="Proteomes" id="UP001178507">
    <property type="component" value="Unassembled WGS sequence"/>
</dbReference>
<accession>A0AA36HPT8</accession>
<comment type="caution">
    <text evidence="1">The sequence shown here is derived from an EMBL/GenBank/DDBJ whole genome shotgun (WGS) entry which is preliminary data.</text>
</comment>
<protein>
    <recommendedName>
        <fullName evidence="3">Mind bomb SH3 repeat domain-containing protein</fullName>
    </recommendedName>
</protein>
<gene>
    <name evidence="1" type="ORF">EVOR1521_LOCUS3018</name>
</gene>
<dbReference type="AlphaFoldDB" id="A0AA36HPT8"/>
<sequence>MPELPDDHVDSIKQGTYVYWLNQDDDIPRGTVGEVIEVDGDEVKVEFDGKKLKVLSTELNVSDFQKGTYVHSSQDGVADKMIGQVKGVEDGKLKIEMEGETIKEKPKYLIKCDFQIGMFAFWNMSDDDIAPGHVGQVLDDLNEKGKVKVSFPKGSWRFRPRDLVRCNVQPGSYVQWTESNNDIADGELGEVTGEVNDSGKVKVAFRKGTWSVKTDQLILYELQLGAFVKWQKIDEDVKKGELGQVVGIKSPRAVCECSFPKVDGNSRLTS</sequence>
<evidence type="ECO:0000313" key="2">
    <source>
        <dbReference type="Proteomes" id="UP001178507"/>
    </source>
</evidence>
<organism evidence="1 2">
    <name type="scientific">Effrenium voratum</name>
    <dbReference type="NCBI Taxonomy" id="2562239"/>
    <lineage>
        <taxon>Eukaryota</taxon>
        <taxon>Sar</taxon>
        <taxon>Alveolata</taxon>
        <taxon>Dinophyceae</taxon>
        <taxon>Suessiales</taxon>
        <taxon>Symbiodiniaceae</taxon>
        <taxon>Effrenium</taxon>
    </lineage>
</organism>
<evidence type="ECO:0008006" key="3">
    <source>
        <dbReference type="Google" id="ProtNLM"/>
    </source>
</evidence>
<dbReference type="EMBL" id="CAUJNA010000175">
    <property type="protein sequence ID" value="CAJ1373100.1"/>
    <property type="molecule type" value="Genomic_DNA"/>
</dbReference>
<evidence type="ECO:0000313" key="1">
    <source>
        <dbReference type="EMBL" id="CAJ1373100.1"/>
    </source>
</evidence>